<dbReference type="Gene3D" id="3.40.1180.10">
    <property type="entry name" value="Decaprenyl diphosphate synthase-like"/>
    <property type="match status" value="1"/>
</dbReference>
<comment type="caution">
    <text evidence="6">The sequence shown here is derived from an EMBL/GenBank/DDBJ whole genome shotgun (WGS) entry which is preliminary data.</text>
</comment>
<dbReference type="SUPFAM" id="SSF64005">
    <property type="entry name" value="Undecaprenyl diphosphate synthase"/>
    <property type="match status" value="1"/>
</dbReference>
<organism evidence="6 7">
    <name type="scientific">Amblyomma americanum</name>
    <name type="common">Lone star tick</name>
    <dbReference type="NCBI Taxonomy" id="6943"/>
    <lineage>
        <taxon>Eukaryota</taxon>
        <taxon>Metazoa</taxon>
        <taxon>Ecdysozoa</taxon>
        <taxon>Arthropoda</taxon>
        <taxon>Chelicerata</taxon>
        <taxon>Arachnida</taxon>
        <taxon>Acari</taxon>
        <taxon>Parasitiformes</taxon>
        <taxon>Ixodida</taxon>
        <taxon>Ixodoidea</taxon>
        <taxon>Ixodidae</taxon>
        <taxon>Amblyomminae</taxon>
        <taxon>Amblyomma</taxon>
    </lineage>
</organism>
<dbReference type="PROSITE" id="PS01066">
    <property type="entry name" value="UPP_SYNTHASE"/>
    <property type="match status" value="1"/>
</dbReference>
<evidence type="ECO:0000256" key="1">
    <source>
        <dbReference type="ARBA" id="ARBA00005432"/>
    </source>
</evidence>
<dbReference type="InterPro" id="IPR001441">
    <property type="entry name" value="UPP_synth-like"/>
</dbReference>
<comment type="similarity">
    <text evidence="1 5">Belongs to the UPP synthase family.</text>
</comment>
<proteinExistence type="inferred from homology"/>
<dbReference type="InterPro" id="IPR018520">
    <property type="entry name" value="UPP_synth-like_CS"/>
</dbReference>
<dbReference type="GO" id="GO:0005783">
    <property type="term" value="C:endoplasmic reticulum"/>
    <property type="evidence" value="ECO:0007669"/>
    <property type="project" value="TreeGrafter"/>
</dbReference>
<dbReference type="GO" id="GO:0045547">
    <property type="term" value="F:ditrans,polycis-polyprenyl diphosphate synthase [(2E,6E)-farnesyl diphosphate specific] activity"/>
    <property type="evidence" value="ECO:0007669"/>
    <property type="project" value="UniProtKB-EC"/>
</dbReference>
<dbReference type="Proteomes" id="UP001321473">
    <property type="component" value="Unassembled WGS sequence"/>
</dbReference>
<dbReference type="GO" id="GO:0016094">
    <property type="term" value="P:polyprenol biosynthetic process"/>
    <property type="evidence" value="ECO:0007669"/>
    <property type="project" value="TreeGrafter"/>
</dbReference>
<evidence type="ECO:0000256" key="4">
    <source>
        <dbReference type="ARBA" id="ARBA00047353"/>
    </source>
</evidence>
<dbReference type="Pfam" id="PF01255">
    <property type="entry name" value="Prenyltransf"/>
    <property type="match status" value="1"/>
</dbReference>
<dbReference type="InterPro" id="IPR036424">
    <property type="entry name" value="UPP_synth-like_sf"/>
</dbReference>
<dbReference type="EMBL" id="JARKHS020028782">
    <property type="protein sequence ID" value="KAK8764006.1"/>
    <property type="molecule type" value="Genomic_DNA"/>
</dbReference>
<dbReference type="PANTHER" id="PTHR10291">
    <property type="entry name" value="DEHYDRODOLICHYL DIPHOSPHATE SYNTHASE FAMILY MEMBER"/>
    <property type="match status" value="1"/>
</dbReference>
<dbReference type="EC" id="2.5.1.-" evidence="5"/>
<gene>
    <name evidence="6" type="ORF">V5799_033386</name>
</gene>
<evidence type="ECO:0000256" key="5">
    <source>
        <dbReference type="RuleBase" id="RU363018"/>
    </source>
</evidence>
<dbReference type="CDD" id="cd00475">
    <property type="entry name" value="Cis_IPPS"/>
    <property type="match status" value="1"/>
</dbReference>
<keyword evidence="3" id="KW-0460">Magnesium</keyword>
<name>A0AAQ4DNG6_AMBAM</name>
<dbReference type="FunFam" id="3.40.1180.10:FF:000005">
    <property type="entry name" value="Alkyl transferase"/>
    <property type="match status" value="1"/>
</dbReference>
<dbReference type="NCBIfam" id="TIGR00055">
    <property type="entry name" value="uppS"/>
    <property type="match status" value="1"/>
</dbReference>
<comment type="catalytic activity">
    <reaction evidence="4">
        <text>n isopentenyl diphosphate + (2E,6E)-farnesyl diphosphate = a di-trans,poly-cis-polyprenyl diphosphate + n diphosphate</text>
        <dbReference type="Rhea" id="RHEA:53008"/>
        <dbReference type="Rhea" id="RHEA-COMP:19494"/>
        <dbReference type="ChEBI" id="CHEBI:33019"/>
        <dbReference type="ChEBI" id="CHEBI:128769"/>
        <dbReference type="ChEBI" id="CHEBI:136960"/>
        <dbReference type="ChEBI" id="CHEBI:175763"/>
        <dbReference type="EC" id="2.5.1.87"/>
    </reaction>
</comment>
<accession>A0AAQ4DNG6</accession>
<evidence type="ECO:0000313" key="6">
    <source>
        <dbReference type="EMBL" id="KAK8764006.1"/>
    </source>
</evidence>
<keyword evidence="7" id="KW-1185">Reference proteome</keyword>
<dbReference type="HAMAP" id="MF_01139">
    <property type="entry name" value="ISPT"/>
    <property type="match status" value="1"/>
</dbReference>
<evidence type="ECO:0000256" key="3">
    <source>
        <dbReference type="ARBA" id="ARBA00022842"/>
    </source>
</evidence>
<reference evidence="6 7" key="1">
    <citation type="journal article" date="2023" name="Arcadia Sci">
        <title>De novo assembly of a long-read Amblyomma americanum tick genome.</title>
        <authorList>
            <person name="Chou S."/>
            <person name="Poskanzer K.E."/>
            <person name="Rollins M."/>
            <person name="Thuy-Boun P.S."/>
        </authorList>
    </citation>
    <scope>NUCLEOTIDE SEQUENCE [LARGE SCALE GENOMIC DNA]</scope>
    <source>
        <strain evidence="6">F_SG_1</strain>
        <tissue evidence="6">Salivary glands</tissue>
    </source>
</reference>
<keyword evidence="2 5" id="KW-0808">Transferase</keyword>
<dbReference type="GO" id="GO:1904423">
    <property type="term" value="C:dehydrodolichyl diphosphate synthase complex"/>
    <property type="evidence" value="ECO:0007669"/>
    <property type="project" value="TreeGrafter"/>
</dbReference>
<evidence type="ECO:0000313" key="7">
    <source>
        <dbReference type="Proteomes" id="UP001321473"/>
    </source>
</evidence>
<dbReference type="AlphaFoldDB" id="A0AAQ4DNG6"/>
<dbReference type="PANTHER" id="PTHR10291:SF43">
    <property type="entry name" value="DEHYDRODOLICHYL DIPHOSPHATE SYNTHASE COMPLEX SUBUNIT DHDDS"/>
    <property type="match status" value="1"/>
</dbReference>
<evidence type="ECO:0000256" key="2">
    <source>
        <dbReference type="ARBA" id="ARBA00022679"/>
    </source>
</evidence>
<protein>
    <recommendedName>
        <fullName evidence="5">Alkyl transferase</fullName>
        <ecNumber evidence="5">2.5.1.-</ecNumber>
    </recommendedName>
</protein>
<sequence>MAEKVQSMSWIKETKLTWLQSVAVRVIKAGKVPSHIAVIMDGNRRFARKQNMRSVEGHVQGFDKLAEVLYWCSELGVTEVTVYAFSIENFKRCKEEVDGLLDLALKKLKNMLNEIVRARIDTYALRNRRDKIHDHGVCIRVLGNLSYLPVELQSVVAEVVYQTQANTRCFLNICLSYTSRDEICKAMQELATGVQKNVLSASDVDETALSHAMYSRKSRDPDLLIRTSGEIRLSDFMLWQSSRSVIEFTSVLWPEFTVWHLLAAVLCYQRQCGLLEAFRCTGPSELHCPGNEDLQKFTDDVETRWQEKLQRMRLGQTVQEVPVTAS</sequence>